<evidence type="ECO:0000313" key="2">
    <source>
        <dbReference type="Proteomes" id="UP000324222"/>
    </source>
</evidence>
<organism evidence="1 2">
    <name type="scientific">Portunus trituberculatus</name>
    <name type="common">Swimming crab</name>
    <name type="synonym">Neptunus trituberculatus</name>
    <dbReference type="NCBI Taxonomy" id="210409"/>
    <lineage>
        <taxon>Eukaryota</taxon>
        <taxon>Metazoa</taxon>
        <taxon>Ecdysozoa</taxon>
        <taxon>Arthropoda</taxon>
        <taxon>Crustacea</taxon>
        <taxon>Multicrustacea</taxon>
        <taxon>Malacostraca</taxon>
        <taxon>Eumalacostraca</taxon>
        <taxon>Eucarida</taxon>
        <taxon>Decapoda</taxon>
        <taxon>Pleocyemata</taxon>
        <taxon>Brachyura</taxon>
        <taxon>Eubrachyura</taxon>
        <taxon>Portunoidea</taxon>
        <taxon>Portunidae</taxon>
        <taxon>Portuninae</taxon>
        <taxon>Portunus</taxon>
    </lineage>
</organism>
<accession>A0A5B7HKU6</accession>
<proteinExistence type="predicted"/>
<sequence length="89" mass="9609">MAWVLSIAGKGVEVMGEGEEGGGSVAVRAVGLIRCGVRVVYGSRMVGRFSFWYGGYERGWGESLEEKGRPLRGGALPLYDRKKVVLAKC</sequence>
<comment type="caution">
    <text evidence="1">The sequence shown here is derived from an EMBL/GenBank/DDBJ whole genome shotgun (WGS) entry which is preliminary data.</text>
</comment>
<keyword evidence="2" id="KW-1185">Reference proteome</keyword>
<dbReference type="Proteomes" id="UP000324222">
    <property type="component" value="Unassembled WGS sequence"/>
</dbReference>
<gene>
    <name evidence="1" type="ORF">E2C01_064615</name>
</gene>
<reference evidence="1 2" key="1">
    <citation type="submission" date="2019-05" db="EMBL/GenBank/DDBJ databases">
        <title>Another draft genome of Portunus trituberculatus and its Hox gene families provides insights of decapod evolution.</title>
        <authorList>
            <person name="Jeong J.-H."/>
            <person name="Song I."/>
            <person name="Kim S."/>
            <person name="Choi T."/>
            <person name="Kim D."/>
            <person name="Ryu S."/>
            <person name="Kim W."/>
        </authorList>
    </citation>
    <scope>NUCLEOTIDE SEQUENCE [LARGE SCALE GENOMIC DNA]</scope>
    <source>
        <tissue evidence="1">Muscle</tissue>
    </source>
</reference>
<dbReference type="AlphaFoldDB" id="A0A5B7HKU6"/>
<name>A0A5B7HKU6_PORTR</name>
<evidence type="ECO:0000313" key="1">
    <source>
        <dbReference type="EMBL" id="MPC70369.1"/>
    </source>
</evidence>
<protein>
    <submittedName>
        <fullName evidence="1">Uncharacterized protein</fullName>
    </submittedName>
</protein>
<dbReference type="EMBL" id="VSRR010031004">
    <property type="protein sequence ID" value="MPC70369.1"/>
    <property type="molecule type" value="Genomic_DNA"/>
</dbReference>